<evidence type="ECO:0000313" key="1">
    <source>
        <dbReference type="EMBL" id="CAF24669.1"/>
    </source>
</evidence>
<gene>
    <name evidence="1" type="ORF">PC_RS09345</name>
</gene>
<name>Q6M9T0_PARUW</name>
<dbReference type="KEGG" id="pcu:PC_RS09345"/>
<dbReference type="RefSeq" id="WP_011176490.1">
    <property type="nucleotide sequence ID" value="NC_005861.2"/>
</dbReference>
<dbReference type="OrthoDB" id="9805115at2"/>
<sequence length="97" mass="11507">MYALRIRFGKKKWCYKARKAKSLLTNWLSWGSGLGRMINICEQQGIPVPKFEELGNFFRTTSYHGVSNFTKVEQWQRQIIEYLKLHKEILPKKAQTI</sequence>
<dbReference type="HOGENOM" id="CLU_2344151_0_0_0"/>
<reference evidence="1 2" key="1">
    <citation type="journal article" date="2004" name="Science">
        <title>Illuminating the evolutionary history of chlamydiae.</title>
        <authorList>
            <person name="Horn M."/>
            <person name="Collingro A."/>
            <person name="Schmitz-Esser S."/>
            <person name="Beier C.L."/>
            <person name="Purkhold U."/>
            <person name="Fartmann B."/>
            <person name="Brandt P."/>
            <person name="Nyakatura G.J."/>
            <person name="Droege M."/>
            <person name="Frishman D."/>
            <person name="Rattei T."/>
            <person name="Mewes H."/>
            <person name="Wagner M."/>
        </authorList>
    </citation>
    <scope>NUCLEOTIDE SEQUENCE [LARGE SCALE GENOMIC DNA]</scope>
    <source>
        <strain evidence="1 2">UWE25</strain>
    </source>
</reference>
<keyword evidence="2" id="KW-1185">Reference proteome</keyword>
<evidence type="ECO:0000313" key="2">
    <source>
        <dbReference type="Proteomes" id="UP000000529"/>
    </source>
</evidence>
<accession>Q6M9T0</accession>
<dbReference type="Proteomes" id="UP000000529">
    <property type="component" value="Chromosome"/>
</dbReference>
<organism evidence="1 2">
    <name type="scientific">Protochlamydia amoebophila (strain UWE25)</name>
    <dbReference type="NCBI Taxonomy" id="264201"/>
    <lineage>
        <taxon>Bacteria</taxon>
        <taxon>Pseudomonadati</taxon>
        <taxon>Chlamydiota</taxon>
        <taxon>Chlamydiia</taxon>
        <taxon>Parachlamydiales</taxon>
        <taxon>Parachlamydiaceae</taxon>
        <taxon>Candidatus Protochlamydia</taxon>
    </lineage>
</organism>
<protein>
    <submittedName>
        <fullName evidence="1">Uncharacterized protein</fullName>
    </submittedName>
</protein>
<proteinExistence type="predicted"/>
<dbReference type="AlphaFoldDB" id="Q6M9T0"/>
<dbReference type="EMBL" id="BX908798">
    <property type="protein sequence ID" value="CAF24669.1"/>
    <property type="molecule type" value="Genomic_DNA"/>
</dbReference>